<accession>A0A370TAH6</accession>
<dbReference type="Proteomes" id="UP000254866">
    <property type="component" value="Unassembled WGS sequence"/>
</dbReference>
<dbReference type="AlphaFoldDB" id="A0A370TAH6"/>
<dbReference type="OrthoDB" id="3549294at2759"/>
<organism evidence="1 2">
    <name type="scientific">Venustampulla echinocandica</name>
    <dbReference type="NCBI Taxonomy" id="2656787"/>
    <lineage>
        <taxon>Eukaryota</taxon>
        <taxon>Fungi</taxon>
        <taxon>Dikarya</taxon>
        <taxon>Ascomycota</taxon>
        <taxon>Pezizomycotina</taxon>
        <taxon>Leotiomycetes</taxon>
        <taxon>Helotiales</taxon>
        <taxon>Pleuroascaceae</taxon>
        <taxon>Venustampulla</taxon>
    </lineage>
</organism>
<reference evidence="1 2" key="1">
    <citation type="journal article" date="2018" name="IMA Fungus">
        <title>IMA Genome-F 9: Draft genome sequence of Annulohypoxylon stygium, Aspergillus mulundensis, Berkeleyomyces basicola (syn. Thielaviopsis basicola), Ceratocystis smalleyi, two Cercospora beticola strains, Coleophoma cylindrospora, Fusarium fracticaudum, Phialophora cf. hyalina, and Morchella septimelata.</title>
        <authorList>
            <person name="Wingfield B.D."/>
            <person name="Bills G.F."/>
            <person name="Dong Y."/>
            <person name="Huang W."/>
            <person name="Nel W.J."/>
            <person name="Swalarsk-Parry B.S."/>
            <person name="Vaghefi N."/>
            <person name="Wilken P.M."/>
            <person name="An Z."/>
            <person name="de Beer Z.W."/>
            <person name="De Vos L."/>
            <person name="Chen L."/>
            <person name="Duong T.A."/>
            <person name="Gao Y."/>
            <person name="Hammerbacher A."/>
            <person name="Kikkert J.R."/>
            <person name="Li Y."/>
            <person name="Li H."/>
            <person name="Li K."/>
            <person name="Li Q."/>
            <person name="Liu X."/>
            <person name="Ma X."/>
            <person name="Naidoo K."/>
            <person name="Pethybridge S.J."/>
            <person name="Sun J."/>
            <person name="Steenkamp E.T."/>
            <person name="van der Nest M.A."/>
            <person name="van Wyk S."/>
            <person name="Wingfield M.J."/>
            <person name="Xiong C."/>
            <person name="Yue Q."/>
            <person name="Zhang X."/>
        </authorList>
    </citation>
    <scope>NUCLEOTIDE SEQUENCE [LARGE SCALE GENOMIC DNA]</scope>
    <source>
        <strain evidence="1 2">BP 5553</strain>
    </source>
</reference>
<sequence length="654" mass="73125">MLSSPQVAQSDDSVIPSNEQIQKVLIKSHNHWQQYIKEATEQPSTVFDCIEFRGLIDRTPAIPPHRLLRRNGRAAYGQSTWHFSPQDKCSLGELKGHLRPMILGITNPTICTTEGSSFRHWGGDIVENPEPGNGLAILVFAWAYILSARLVELQGGSVRYTEVLAPIAGVESRVQATSRDVVVDLENVDSIAARWWRAILAHGQGWRATVHEHPVYLSPWSVSYQGSQYLQVNLLPSASAKHTSEHHCPSSTEAMGYLADFCAIHHLHSQSSAALAAALVLPLHELLRQEATLPEIVLVKPRDTTIMRPDFLKEDQALPYLMTLSCTARMLDSAIWGVFWEPGVDCNLVSAWFRPIINILTPIIKSGNFELLAKVMALRDPKLSPLWLGSIITGITPRRIIPFLEHLDGTLSGPDLDVVAWTSSPQSFIDLAGSGPYVQDSKIRRADVWRLRYICQNEYPPPSPYRSPPLTGWPPFGSVPHTSVDLEVWLHTSCNRHERLYSHWDWIIADGTRLRDYGFNKYSTRWDLPPIHFQDVNLEKFGSGEVGNLDLNEEVSEDATKTAFAWAIEAGYNPEIDKAFNHPWLSMRDHDEDSDASSIAESIDAKDVSNGNFSIGRFLAEQLEDTQVKRANQIESAPADGELDVDMPKVQASC</sequence>
<keyword evidence="2" id="KW-1185">Reference proteome</keyword>
<comment type="caution">
    <text evidence="1">The sequence shown here is derived from an EMBL/GenBank/DDBJ whole genome shotgun (WGS) entry which is preliminary data.</text>
</comment>
<dbReference type="GeneID" id="43603011"/>
<dbReference type="EMBL" id="NPIC01000014">
    <property type="protein sequence ID" value="RDL30817.1"/>
    <property type="molecule type" value="Genomic_DNA"/>
</dbReference>
<evidence type="ECO:0000313" key="1">
    <source>
        <dbReference type="EMBL" id="RDL30817.1"/>
    </source>
</evidence>
<protein>
    <submittedName>
        <fullName evidence="1">Uncharacterized protein</fullName>
    </submittedName>
</protein>
<name>A0A370TAH6_9HELO</name>
<proteinExistence type="predicted"/>
<evidence type="ECO:0000313" key="2">
    <source>
        <dbReference type="Proteomes" id="UP000254866"/>
    </source>
</evidence>
<gene>
    <name evidence="1" type="ORF">BP5553_10162</name>
</gene>
<dbReference type="RefSeq" id="XP_031865193.1">
    <property type="nucleotide sequence ID" value="XM_032018785.1"/>
</dbReference>